<dbReference type="InterPro" id="IPR001926">
    <property type="entry name" value="TrpB-like_PALP"/>
</dbReference>
<evidence type="ECO:0000256" key="4">
    <source>
        <dbReference type="ARBA" id="ARBA00022898"/>
    </source>
</evidence>
<evidence type="ECO:0000256" key="3">
    <source>
        <dbReference type="ARBA" id="ARBA00012681"/>
    </source>
</evidence>
<keyword evidence="4" id="KW-0663">Pyridoxal phosphate</keyword>
<accession>A0A450WGP4</accession>
<organism evidence="7">
    <name type="scientific">Candidatus Kentrum sp. LFY</name>
    <dbReference type="NCBI Taxonomy" id="2126342"/>
    <lineage>
        <taxon>Bacteria</taxon>
        <taxon>Pseudomonadati</taxon>
        <taxon>Pseudomonadota</taxon>
        <taxon>Gammaproteobacteria</taxon>
        <taxon>Candidatus Kentrum</taxon>
    </lineage>
</organism>
<gene>
    <name evidence="7" type="ORF">BECKLFY1418C_GA0070996_102130</name>
</gene>
<dbReference type="EMBL" id="CAADFN010000021">
    <property type="protein sequence ID" value="VFK16175.1"/>
    <property type="molecule type" value="Genomic_DNA"/>
</dbReference>
<evidence type="ECO:0000259" key="6">
    <source>
        <dbReference type="Pfam" id="PF00291"/>
    </source>
</evidence>
<dbReference type="Gene3D" id="3.40.50.1100">
    <property type="match status" value="2"/>
</dbReference>
<dbReference type="Pfam" id="PF00291">
    <property type="entry name" value="PALP"/>
    <property type="match status" value="1"/>
</dbReference>
<proteinExistence type="predicted"/>
<protein>
    <recommendedName>
        <fullName evidence="3">cysteine synthase</fullName>
        <ecNumber evidence="3">2.5.1.47</ecNumber>
    </recommendedName>
</protein>
<evidence type="ECO:0000256" key="5">
    <source>
        <dbReference type="ARBA" id="ARBA00047931"/>
    </source>
</evidence>
<name>A0A450WGP4_9GAMM</name>
<evidence type="ECO:0000256" key="2">
    <source>
        <dbReference type="ARBA" id="ARBA00004962"/>
    </source>
</evidence>
<dbReference type="InterPro" id="IPR036052">
    <property type="entry name" value="TrpB-like_PALP_sf"/>
</dbReference>
<dbReference type="SUPFAM" id="SSF53686">
    <property type="entry name" value="Tryptophan synthase beta subunit-like PLP-dependent enzymes"/>
    <property type="match status" value="1"/>
</dbReference>
<comment type="catalytic activity">
    <reaction evidence="5">
        <text>O-acetyl-L-serine + hydrogen sulfide = L-cysteine + acetate</text>
        <dbReference type="Rhea" id="RHEA:14829"/>
        <dbReference type="ChEBI" id="CHEBI:29919"/>
        <dbReference type="ChEBI" id="CHEBI:30089"/>
        <dbReference type="ChEBI" id="CHEBI:35235"/>
        <dbReference type="ChEBI" id="CHEBI:58340"/>
        <dbReference type="EC" id="2.5.1.47"/>
    </reaction>
</comment>
<dbReference type="GO" id="GO:0004124">
    <property type="term" value="F:cysteine synthase activity"/>
    <property type="evidence" value="ECO:0007669"/>
    <property type="project" value="UniProtKB-EC"/>
</dbReference>
<evidence type="ECO:0000313" key="7">
    <source>
        <dbReference type="EMBL" id="VFK16175.1"/>
    </source>
</evidence>
<sequence>MPGSISSGGIFRMTSDTLTMKHILSVEKMLQVVPIAQLGHIRDNTVYTLLEKFNLCGSIKVKAVYWMIKNAFQRGDLTEGKTILEASSGNTAIALAYIGKLFGFPVLLVIPKDTGSCKKELMRSYGANLIEIDGITDDCIDFRNRMAERKPTEYFVLDQFNNPDNPEAHYHLTAPYIVDKLGKIDFFVAGLGTAGTLIGAGKYLKERFPEIRIVAINPLDRIEGIKNYHTLRNIGQFYTDNKHLIDDVIDVVFDDDVVPGLNDYLSEGYFNGVSSGAILTGTKRFLQGKKGLTGIIVAPDGGDYYLSEIIHLLDPKQVKACQ</sequence>
<dbReference type="AlphaFoldDB" id="A0A450WGP4"/>
<feature type="domain" description="Tryptophan synthase beta chain-like PALP" evidence="6">
    <location>
        <begin position="31"/>
        <end position="282"/>
    </location>
</feature>
<dbReference type="InterPro" id="IPR050214">
    <property type="entry name" value="Cys_Synth/Cystath_Beta-Synth"/>
</dbReference>
<comment type="cofactor">
    <cofactor evidence="1">
        <name>pyridoxal 5'-phosphate</name>
        <dbReference type="ChEBI" id="CHEBI:597326"/>
    </cofactor>
</comment>
<comment type="pathway">
    <text evidence="2">Amino-acid biosynthesis; L-cysteine biosynthesis; L-cysteine from L-serine: step 2/2.</text>
</comment>
<dbReference type="EC" id="2.5.1.47" evidence="3"/>
<reference evidence="7" key="1">
    <citation type="submission" date="2019-02" db="EMBL/GenBank/DDBJ databases">
        <authorList>
            <person name="Gruber-Vodicka R. H."/>
            <person name="Seah K. B. B."/>
        </authorList>
    </citation>
    <scope>NUCLEOTIDE SEQUENCE</scope>
    <source>
        <strain evidence="7">BECK_BY7</strain>
    </source>
</reference>
<dbReference type="PANTHER" id="PTHR10314">
    <property type="entry name" value="CYSTATHIONINE BETA-SYNTHASE"/>
    <property type="match status" value="1"/>
</dbReference>
<evidence type="ECO:0000256" key="1">
    <source>
        <dbReference type="ARBA" id="ARBA00001933"/>
    </source>
</evidence>